<feature type="repeat" description="ANK" evidence="1">
    <location>
        <begin position="111"/>
        <end position="143"/>
    </location>
</feature>
<dbReference type="InterPro" id="IPR036770">
    <property type="entry name" value="Ankyrin_rpt-contain_sf"/>
</dbReference>
<dbReference type="AlphaFoldDB" id="A0A6H5JAI7"/>
<proteinExistence type="predicted"/>
<dbReference type="OrthoDB" id="194358at2759"/>
<feature type="repeat" description="ANK" evidence="1">
    <location>
        <begin position="211"/>
        <end position="243"/>
    </location>
</feature>
<name>A0A6H5JAI7_9HYME</name>
<dbReference type="Proteomes" id="UP000479190">
    <property type="component" value="Unassembled WGS sequence"/>
</dbReference>
<organism evidence="2 3">
    <name type="scientific">Trichogramma brassicae</name>
    <dbReference type="NCBI Taxonomy" id="86971"/>
    <lineage>
        <taxon>Eukaryota</taxon>
        <taxon>Metazoa</taxon>
        <taxon>Ecdysozoa</taxon>
        <taxon>Arthropoda</taxon>
        <taxon>Hexapoda</taxon>
        <taxon>Insecta</taxon>
        <taxon>Pterygota</taxon>
        <taxon>Neoptera</taxon>
        <taxon>Endopterygota</taxon>
        <taxon>Hymenoptera</taxon>
        <taxon>Apocrita</taxon>
        <taxon>Proctotrupomorpha</taxon>
        <taxon>Chalcidoidea</taxon>
        <taxon>Trichogrammatidae</taxon>
        <taxon>Trichogramma</taxon>
    </lineage>
</organism>
<reference evidence="2 3" key="1">
    <citation type="submission" date="2020-02" db="EMBL/GenBank/DDBJ databases">
        <authorList>
            <person name="Ferguson B K."/>
        </authorList>
    </citation>
    <scope>NUCLEOTIDE SEQUENCE [LARGE SCALE GENOMIC DNA]</scope>
</reference>
<feature type="repeat" description="ANK" evidence="1">
    <location>
        <begin position="78"/>
        <end position="110"/>
    </location>
</feature>
<dbReference type="Pfam" id="PF12796">
    <property type="entry name" value="Ank_2"/>
    <property type="match status" value="4"/>
</dbReference>
<accession>A0A6H5JAI7</accession>
<feature type="repeat" description="ANK" evidence="1">
    <location>
        <begin position="41"/>
        <end position="77"/>
    </location>
</feature>
<feature type="non-terminal residue" evidence="2">
    <location>
        <position position="1"/>
    </location>
</feature>
<dbReference type="PROSITE" id="PS50297">
    <property type="entry name" value="ANK_REP_REGION"/>
    <property type="match status" value="6"/>
</dbReference>
<dbReference type="PANTHER" id="PTHR24118">
    <property type="entry name" value="POTE ANKYRIN DOMAIN"/>
    <property type="match status" value="1"/>
</dbReference>
<dbReference type="SMART" id="SM00248">
    <property type="entry name" value="ANK"/>
    <property type="match status" value="8"/>
</dbReference>
<feature type="repeat" description="ANK" evidence="1">
    <location>
        <begin position="533"/>
        <end position="560"/>
    </location>
</feature>
<evidence type="ECO:0000256" key="1">
    <source>
        <dbReference type="PROSITE-ProRule" id="PRU00023"/>
    </source>
</evidence>
<protein>
    <recommendedName>
        <fullName evidence="4">ANK_REP_REGION domain-containing protein</fullName>
    </recommendedName>
</protein>
<evidence type="ECO:0000313" key="3">
    <source>
        <dbReference type="Proteomes" id="UP000479190"/>
    </source>
</evidence>
<dbReference type="PROSITE" id="PS50088">
    <property type="entry name" value="ANK_REPEAT"/>
    <property type="match status" value="6"/>
</dbReference>
<dbReference type="PRINTS" id="PR01415">
    <property type="entry name" value="ANKYRIN"/>
</dbReference>
<evidence type="ECO:0008006" key="4">
    <source>
        <dbReference type="Google" id="ProtNLM"/>
    </source>
</evidence>
<gene>
    <name evidence="2" type="ORF">TBRA_LOCUS16169</name>
</gene>
<dbReference type="Gene3D" id="1.25.40.20">
    <property type="entry name" value="Ankyrin repeat-containing domain"/>
    <property type="match status" value="4"/>
</dbReference>
<dbReference type="SUPFAM" id="SSF48403">
    <property type="entry name" value="Ankyrin repeat"/>
    <property type="match status" value="2"/>
</dbReference>
<keyword evidence="3" id="KW-1185">Reference proteome</keyword>
<keyword evidence="1" id="KW-0040">ANK repeat</keyword>
<dbReference type="EMBL" id="CADCXV010001472">
    <property type="protein sequence ID" value="CAB0044581.1"/>
    <property type="molecule type" value="Genomic_DNA"/>
</dbReference>
<sequence length="872" mass="98923">TQVTQDMQGRTALMRAAETGNLGIVNDLLSHGAQIDVADHKGNTALSVAADQWPDYACAEVLKLLLQHGANVNCRDSNGKTPLLEAVNSNYQDLCELLIDYGANVNCRDFDGLTPLLVAASYNRPELCELLIDCGADVKQCDVLGRDALWFATKRGRFSCVVTLLRHGAPWYRVYGYQGPCLLSIAALEGYHQIVNLYLRQGLDAHRKDDAGMTPLHYAAQGGYRKACESLLAWGADIDAKDDYRMTPLILAAKGGHEYCIEALLRHNPRIDHETFEGETALSSRTPRSLSYIQQGSRMQLYSHASGVRQHTHTHPHLVAVKLKRIRACMYMCASCPRLLCRCLFQRARHIHRCTYTYVYSFEVTTAERSRSVTVYCVRVREKMAMFERLLEQFKIHRENVKFDVIEEQREFVHQLYSLAIFYKGQSEVIRDILRPKEIERLLWINIGLLGERPNFGDAKRFIDFLIKIGYIDDPTRDGADPNLARLDGSTILLRACKMDCATSDKLVKLFCQCIDEASRPGYVLRVNASDEAGRTPLHYAVARFLPRTVETLLNRGADLTSFVFPTTSHFEEGFDERKSDADFGYRFKLAHAALRTVDCLEHRGYELRTSDSLAIAKFLAKHGLLDHSWDLVERFRDDPAIEAANITTTSSKLSLAALMRSSVSAASAKLRPEDYTELWNSGELWQLPEGPRAACAARVSEIMWREFFQRWAVRTVGNGNLTHEAFTNKHLLTIGLESMICSGWKKLKRTTRDRSIVARVFVQHRARERRPSGSDILNFAKWRIACLCVCVCATQAATRTLAAPNVCAIDARIYLMVAMNPLSRCERNDRLVSPYIKRVQLVPYHRSRKIRQLWLDTCLEARRAHANKTFQ</sequence>
<feature type="repeat" description="ANK" evidence="1">
    <location>
        <begin position="8"/>
        <end position="40"/>
    </location>
</feature>
<dbReference type="InterPro" id="IPR002110">
    <property type="entry name" value="Ankyrin_rpt"/>
</dbReference>
<evidence type="ECO:0000313" key="2">
    <source>
        <dbReference type="EMBL" id="CAB0044581.1"/>
    </source>
</evidence>
<dbReference type="PANTHER" id="PTHR24118:SF99">
    <property type="entry name" value="POTE ANKYRIN DOMAIN FAMILY MEMBER 3C-RELATED"/>
    <property type="match status" value="1"/>
</dbReference>